<protein>
    <submittedName>
        <fullName evidence="3">Uncharacterized protein</fullName>
    </submittedName>
</protein>
<evidence type="ECO:0000256" key="2">
    <source>
        <dbReference type="SAM" id="MobiDB-lite"/>
    </source>
</evidence>
<organism evidence="3 4">
    <name type="scientific">Fasciolopsis buskii</name>
    <dbReference type="NCBI Taxonomy" id="27845"/>
    <lineage>
        <taxon>Eukaryota</taxon>
        <taxon>Metazoa</taxon>
        <taxon>Spiralia</taxon>
        <taxon>Lophotrochozoa</taxon>
        <taxon>Platyhelminthes</taxon>
        <taxon>Trematoda</taxon>
        <taxon>Digenea</taxon>
        <taxon>Plagiorchiida</taxon>
        <taxon>Echinostomata</taxon>
        <taxon>Echinostomatoidea</taxon>
        <taxon>Fasciolidae</taxon>
        <taxon>Fasciolopsis</taxon>
    </lineage>
</organism>
<evidence type="ECO:0000313" key="4">
    <source>
        <dbReference type="Proteomes" id="UP000728185"/>
    </source>
</evidence>
<keyword evidence="4" id="KW-1185">Reference proteome</keyword>
<comment type="caution">
    <text evidence="3">The sequence shown here is derived from an EMBL/GenBank/DDBJ whole genome shotgun (WGS) entry which is preliminary data.</text>
</comment>
<reference evidence="3" key="1">
    <citation type="submission" date="2019-05" db="EMBL/GenBank/DDBJ databases">
        <title>Annotation for the trematode Fasciolopsis buski.</title>
        <authorList>
            <person name="Choi Y.-J."/>
        </authorList>
    </citation>
    <scope>NUCLEOTIDE SEQUENCE</scope>
    <source>
        <strain evidence="3">HT</strain>
        <tissue evidence="3">Whole worm</tissue>
    </source>
</reference>
<dbReference type="Proteomes" id="UP000728185">
    <property type="component" value="Unassembled WGS sequence"/>
</dbReference>
<sequence length="172" mass="20021">METSFLSHVDTRSVLDEVQNEVNKVRQMKNEVESLGTEVKKLLQSRHDQSVVSIYQNKCFQNLEAQLDALKEELQAECDLRASLENELKNALEDLKFYKNANKLHAEERLTEMRQQYELAPTQNGVDQRQSGKNHDQAGDVQENEVERNRLNRTESSVVMRLDYEVTSLYFV</sequence>
<dbReference type="EMBL" id="LUCM01005852">
    <property type="protein sequence ID" value="KAA0192172.1"/>
    <property type="molecule type" value="Genomic_DNA"/>
</dbReference>
<gene>
    <name evidence="3" type="ORF">FBUS_06837</name>
</gene>
<evidence type="ECO:0000256" key="1">
    <source>
        <dbReference type="SAM" id="Coils"/>
    </source>
</evidence>
<name>A0A8E0RZL9_9TREM</name>
<accession>A0A8E0RZL9</accession>
<feature type="compositionally biased region" description="Polar residues" evidence="2">
    <location>
        <begin position="121"/>
        <end position="131"/>
    </location>
</feature>
<evidence type="ECO:0000313" key="3">
    <source>
        <dbReference type="EMBL" id="KAA0192172.1"/>
    </source>
</evidence>
<proteinExistence type="predicted"/>
<keyword evidence="1" id="KW-0175">Coiled coil</keyword>
<feature type="region of interest" description="Disordered" evidence="2">
    <location>
        <begin position="121"/>
        <end position="152"/>
    </location>
</feature>
<feature type="coiled-coil region" evidence="1">
    <location>
        <begin position="15"/>
        <end position="108"/>
    </location>
</feature>
<dbReference type="AlphaFoldDB" id="A0A8E0RZL9"/>